<dbReference type="AlphaFoldDB" id="A0A399DWI4"/>
<accession>A0A399DWI4</accession>
<dbReference type="EMBL" id="QWKX01000043">
    <property type="protein sequence ID" value="RIH76437.1"/>
    <property type="molecule type" value="Genomic_DNA"/>
</dbReference>
<gene>
    <name evidence="1" type="ORF">Mcate_01779</name>
</gene>
<dbReference type="Proteomes" id="UP000266089">
    <property type="component" value="Unassembled WGS sequence"/>
</dbReference>
<name>A0A399DWI4_9DEIN</name>
<reference evidence="1 2" key="1">
    <citation type="submission" date="2018-08" db="EMBL/GenBank/DDBJ databases">
        <title>Meiothermus cateniformans JCM 15151 genome sequencing project.</title>
        <authorList>
            <person name="Da Costa M.S."/>
            <person name="Albuquerque L."/>
            <person name="Raposo P."/>
            <person name="Froufe H.J.C."/>
            <person name="Barroso C.S."/>
            <person name="Egas C."/>
        </authorList>
    </citation>
    <scope>NUCLEOTIDE SEQUENCE [LARGE SCALE GENOMIC DNA]</scope>
    <source>
        <strain evidence="1 2">JCM 15151</strain>
    </source>
</reference>
<protein>
    <submittedName>
        <fullName evidence="1">Uncharacterized protein</fullName>
    </submittedName>
</protein>
<evidence type="ECO:0000313" key="1">
    <source>
        <dbReference type="EMBL" id="RIH76437.1"/>
    </source>
</evidence>
<comment type="caution">
    <text evidence="1">The sequence shown here is derived from an EMBL/GenBank/DDBJ whole genome shotgun (WGS) entry which is preliminary data.</text>
</comment>
<organism evidence="1 2">
    <name type="scientific">Meiothermus taiwanensis</name>
    <dbReference type="NCBI Taxonomy" id="172827"/>
    <lineage>
        <taxon>Bacteria</taxon>
        <taxon>Thermotogati</taxon>
        <taxon>Deinococcota</taxon>
        <taxon>Deinococci</taxon>
        <taxon>Thermales</taxon>
        <taxon>Thermaceae</taxon>
        <taxon>Meiothermus</taxon>
    </lineage>
</organism>
<sequence>MSPLIPDSASLVPKGSELIRSKGYAFFAKPGEGTWLWLAIFLHPV</sequence>
<evidence type="ECO:0000313" key="2">
    <source>
        <dbReference type="Proteomes" id="UP000266089"/>
    </source>
</evidence>
<proteinExistence type="predicted"/>